<keyword evidence="1" id="KW-0472">Membrane</keyword>
<dbReference type="Proteomes" id="UP000009311">
    <property type="component" value="Unassembled WGS sequence"/>
</dbReference>
<name>I7LCV6_9LACO</name>
<feature type="transmembrane region" description="Helical" evidence="1">
    <location>
        <begin position="6"/>
        <end position="27"/>
    </location>
</feature>
<keyword evidence="1" id="KW-0812">Transmembrane</keyword>
<protein>
    <submittedName>
        <fullName evidence="2">Uncharacterized protein</fullName>
    </submittedName>
</protein>
<proteinExistence type="predicted"/>
<comment type="caution">
    <text evidence="2">The sequence shown here is derived from an EMBL/GenBank/DDBJ whole genome shotgun (WGS) entry which is preliminary data.</text>
</comment>
<evidence type="ECO:0000313" key="2">
    <source>
        <dbReference type="EMBL" id="CCI84328.1"/>
    </source>
</evidence>
<keyword evidence="3" id="KW-1185">Reference proteome</keyword>
<accession>I7LCV6</accession>
<dbReference type="EMBL" id="CAKD01000001">
    <property type="protein sequence ID" value="CCI84328.1"/>
    <property type="molecule type" value="Genomic_DNA"/>
</dbReference>
<dbReference type="PATRIC" id="fig|1423790.3.peg.1374"/>
<dbReference type="STRING" id="1423790.BN53_08945"/>
<dbReference type="eggNOG" id="ENOG5030ADR">
    <property type="taxonomic scope" value="Bacteria"/>
</dbReference>
<reference evidence="2 3" key="1">
    <citation type="submission" date="2012-06" db="EMBL/GenBank/DDBJ databases">
        <title>Draft Genome Sequence of Lactobacillus pasteurii CRBIP 24.76T.</title>
        <authorList>
            <person name="Cousin S."/>
            <person name="Bouchier C."/>
            <person name="Loux V."/>
            <person name="Ma L."/>
            <person name="Creno S."/>
            <person name="Bizet C."/>
            <person name="Clermont D."/>
        </authorList>
    </citation>
    <scope>NUCLEOTIDE SEQUENCE [LARGE SCALE GENOMIC DNA]</scope>
    <source>
        <strain evidence="3">CRBIP 24.76T</strain>
    </source>
</reference>
<evidence type="ECO:0000256" key="1">
    <source>
        <dbReference type="SAM" id="Phobius"/>
    </source>
</evidence>
<dbReference type="RefSeq" id="WP_009558876.1">
    <property type="nucleotide sequence ID" value="NZ_AYZN01000004.1"/>
</dbReference>
<sequence>MEYLFYILIGFLIILIVDLAVTSFWAIHDTLINQKQDQISFKEGFIKYFVLHNNIPLKMSDLFD</sequence>
<evidence type="ECO:0000313" key="3">
    <source>
        <dbReference type="Proteomes" id="UP000009311"/>
    </source>
</evidence>
<gene>
    <name evidence="2" type="ORF">BN53_08945</name>
</gene>
<dbReference type="AlphaFoldDB" id="I7LCV6"/>
<organism evidence="2 3">
    <name type="scientific">Lactobacillus pasteurii DSM 23907 = CRBIP 24.76</name>
    <dbReference type="NCBI Taxonomy" id="1423790"/>
    <lineage>
        <taxon>Bacteria</taxon>
        <taxon>Bacillati</taxon>
        <taxon>Bacillota</taxon>
        <taxon>Bacilli</taxon>
        <taxon>Lactobacillales</taxon>
        <taxon>Lactobacillaceae</taxon>
        <taxon>Lactobacillus</taxon>
    </lineage>
</organism>
<keyword evidence="1" id="KW-1133">Transmembrane helix</keyword>
<dbReference type="OrthoDB" id="2328869at2"/>